<dbReference type="AlphaFoldDB" id="A0A9P4P6Q9"/>
<dbReference type="EMBL" id="MU001509">
    <property type="protein sequence ID" value="KAF2439405.1"/>
    <property type="molecule type" value="Genomic_DNA"/>
</dbReference>
<gene>
    <name evidence="2" type="ORF">P171DRAFT_122139</name>
</gene>
<sequence length="305" mass="32521">MVIKNGDIWRALTRKGVDCIHHSTHPDVGARFAQLTIPPPRVSAIPAQHRALTDMTRPSPSIAYIRGAGEVVGAEGRLLFQKTQTWPAVSPAAVSSCICRDCSPLSMHGGAEYSGRQRGNRWTCSVDLMPCSHPSPSLASLLYAADLRSDSSYVCYSILSPNPAVVATSLPAPVHSFIETRCLRRCGEIPQCRTTIYVFAIMYGAFAGGYTATWPGITLAIRERCRDENGVSRVDTGMVVALFAAGKGIGSVVSGPLSEVLLEADGWQGKAGGAFGTGYGSLVVWSGVTMFLGGISWFAKKLGRI</sequence>
<feature type="transmembrane region" description="Helical" evidence="1">
    <location>
        <begin position="196"/>
        <end position="217"/>
    </location>
</feature>
<evidence type="ECO:0000313" key="2">
    <source>
        <dbReference type="EMBL" id="KAF2439405.1"/>
    </source>
</evidence>
<feature type="transmembrane region" description="Helical" evidence="1">
    <location>
        <begin position="238"/>
        <end position="258"/>
    </location>
</feature>
<proteinExistence type="predicted"/>
<evidence type="ECO:0000313" key="3">
    <source>
        <dbReference type="Proteomes" id="UP000799764"/>
    </source>
</evidence>
<evidence type="ECO:0000256" key="1">
    <source>
        <dbReference type="SAM" id="Phobius"/>
    </source>
</evidence>
<accession>A0A9P4P6Q9</accession>
<evidence type="ECO:0008006" key="4">
    <source>
        <dbReference type="Google" id="ProtNLM"/>
    </source>
</evidence>
<keyword evidence="1" id="KW-0812">Transmembrane</keyword>
<keyword evidence="1" id="KW-1133">Transmembrane helix</keyword>
<dbReference type="Proteomes" id="UP000799764">
    <property type="component" value="Unassembled WGS sequence"/>
</dbReference>
<feature type="transmembrane region" description="Helical" evidence="1">
    <location>
        <begin position="278"/>
        <end position="299"/>
    </location>
</feature>
<keyword evidence="1" id="KW-0472">Membrane</keyword>
<name>A0A9P4P6Q9_9PLEO</name>
<keyword evidence="3" id="KW-1185">Reference proteome</keyword>
<reference evidence="2" key="1">
    <citation type="journal article" date="2020" name="Stud. Mycol.">
        <title>101 Dothideomycetes genomes: a test case for predicting lifestyles and emergence of pathogens.</title>
        <authorList>
            <person name="Haridas S."/>
            <person name="Albert R."/>
            <person name="Binder M."/>
            <person name="Bloem J."/>
            <person name="Labutti K."/>
            <person name="Salamov A."/>
            <person name="Andreopoulos B."/>
            <person name="Baker S."/>
            <person name="Barry K."/>
            <person name="Bills G."/>
            <person name="Bluhm B."/>
            <person name="Cannon C."/>
            <person name="Castanera R."/>
            <person name="Culley D."/>
            <person name="Daum C."/>
            <person name="Ezra D."/>
            <person name="Gonzalez J."/>
            <person name="Henrissat B."/>
            <person name="Kuo A."/>
            <person name="Liang C."/>
            <person name="Lipzen A."/>
            <person name="Lutzoni F."/>
            <person name="Magnuson J."/>
            <person name="Mondo S."/>
            <person name="Nolan M."/>
            <person name="Ohm R."/>
            <person name="Pangilinan J."/>
            <person name="Park H.-J."/>
            <person name="Ramirez L."/>
            <person name="Alfaro M."/>
            <person name="Sun H."/>
            <person name="Tritt A."/>
            <person name="Yoshinaga Y."/>
            <person name="Zwiers L.-H."/>
            <person name="Turgeon B."/>
            <person name="Goodwin S."/>
            <person name="Spatafora J."/>
            <person name="Crous P."/>
            <person name="Grigoriev I."/>
        </authorList>
    </citation>
    <scope>NUCLEOTIDE SEQUENCE</scope>
    <source>
        <strain evidence="2">CBS 690.94</strain>
    </source>
</reference>
<dbReference type="OrthoDB" id="2213137at2759"/>
<comment type="caution">
    <text evidence="2">The sequence shown here is derived from an EMBL/GenBank/DDBJ whole genome shotgun (WGS) entry which is preliminary data.</text>
</comment>
<protein>
    <recommendedName>
        <fullName evidence="4">MFS general substrate transporter</fullName>
    </recommendedName>
</protein>
<organism evidence="2 3">
    <name type="scientific">Karstenula rhodostoma CBS 690.94</name>
    <dbReference type="NCBI Taxonomy" id="1392251"/>
    <lineage>
        <taxon>Eukaryota</taxon>
        <taxon>Fungi</taxon>
        <taxon>Dikarya</taxon>
        <taxon>Ascomycota</taxon>
        <taxon>Pezizomycotina</taxon>
        <taxon>Dothideomycetes</taxon>
        <taxon>Pleosporomycetidae</taxon>
        <taxon>Pleosporales</taxon>
        <taxon>Massarineae</taxon>
        <taxon>Didymosphaeriaceae</taxon>
        <taxon>Karstenula</taxon>
    </lineage>
</organism>